<dbReference type="AlphaFoldDB" id="A0A2P2JAA7"/>
<name>A0A2P2JAA7_RHIMU</name>
<proteinExistence type="predicted"/>
<protein>
    <submittedName>
        <fullName evidence="1">Uncharacterized protein LOC107606916</fullName>
    </submittedName>
</protein>
<dbReference type="EMBL" id="GGEC01009942">
    <property type="protein sequence ID" value="MBW90425.1"/>
    <property type="molecule type" value="Transcribed_RNA"/>
</dbReference>
<accession>A0A2P2JAA7</accession>
<evidence type="ECO:0000313" key="1">
    <source>
        <dbReference type="EMBL" id="MBW90425.1"/>
    </source>
</evidence>
<sequence length="103" mass="11574">MDTSGHAVLRHCRLQSALSRRHGILVCRVCPLTHVNLLPLNPRSIKAMSTIFLAKGSRQNCQLAALSFFYFREEIKLKSLIRIQGIIITVSLICNSSCHNTLQ</sequence>
<organism evidence="1">
    <name type="scientific">Rhizophora mucronata</name>
    <name type="common">Asiatic mangrove</name>
    <dbReference type="NCBI Taxonomy" id="61149"/>
    <lineage>
        <taxon>Eukaryota</taxon>
        <taxon>Viridiplantae</taxon>
        <taxon>Streptophyta</taxon>
        <taxon>Embryophyta</taxon>
        <taxon>Tracheophyta</taxon>
        <taxon>Spermatophyta</taxon>
        <taxon>Magnoliopsida</taxon>
        <taxon>eudicotyledons</taxon>
        <taxon>Gunneridae</taxon>
        <taxon>Pentapetalae</taxon>
        <taxon>rosids</taxon>
        <taxon>fabids</taxon>
        <taxon>Malpighiales</taxon>
        <taxon>Rhizophoraceae</taxon>
        <taxon>Rhizophora</taxon>
    </lineage>
</organism>
<reference evidence="1" key="1">
    <citation type="submission" date="2018-02" db="EMBL/GenBank/DDBJ databases">
        <title>Rhizophora mucronata_Transcriptome.</title>
        <authorList>
            <person name="Meera S.P."/>
            <person name="Sreeshan A."/>
            <person name="Augustine A."/>
        </authorList>
    </citation>
    <scope>NUCLEOTIDE SEQUENCE</scope>
    <source>
        <tissue evidence="1">Leaf</tissue>
    </source>
</reference>